<dbReference type="InterPro" id="IPR017437">
    <property type="entry name" value="ATP-NAD_kinase_PpnK-typ_C"/>
</dbReference>
<keyword evidence="1" id="KW-0418">Kinase</keyword>
<dbReference type="Proteomes" id="UP000183047">
    <property type="component" value="Unassembled WGS sequence"/>
</dbReference>
<protein>
    <submittedName>
        <fullName evidence="1">NAD kinase</fullName>
    </submittedName>
</protein>
<dbReference type="InterPro" id="IPR017438">
    <property type="entry name" value="ATP-NAD_kinase_N"/>
</dbReference>
<sequence>MDRGMNKVVLIKRRTRYEELKRRYNTVEQARFYIEHLGADFSDYEREDKTYNAALENIRNLIRPCARLQEIDREYLPNMIFGKDDIVIAVGQDGLVANAMKYMDGQPLIGVNPDPARWDGVLLPFETGEIAKVLPKVINGTFDTKNVTMGKVETKDGQVLYAVNDFFIGVSNHTSARYNINYRNRVENQSSSGIIISTGFGMTGWHKSIMAEFVGIAKAFGLNYVTELHADWGARQLIFQVREPYPSRFTQADIVFGKIMDNEKLVITSNMSENGVVFSDGVIDDTIDFNAGMEITIGVSDRIGRLVTG</sequence>
<dbReference type="Gene3D" id="2.60.200.30">
    <property type="entry name" value="Probable inorganic polyphosphate/atp-NAD kinase, domain 2"/>
    <property type="match status" value="1"/>
</dbReference>
<name>A0A1G5AEQ5_9FIRM</name>
<dbReference type="PANTHER" id="PTHR13158">
    <property type="match status" value="1"/>
</dbReference>
<dbReference type="RefSeq" id="WP_074461029.1">
    <property type="nucleotide sequence ID" value="NZ_FMUR01000003.1"/>
</dbReference>
<dbReference type="SUPFAM" id="SSF111331">
    <property type="entry name" value="NAD kinase/diacylglycerol kinase-like"/>
    <property type="match status" value="1"/>
</dbReference>
<evidence type="ECO:0000313" key="2">
    <source>
        <dbReference type="Proteomes" id="UP000183047"/>
    </source>
</evidence>
<gene>
    <name evidence="1" type="ORF">SAMN02910451_00186</name>
</gene>
<dbReference type="PANTHER" id="PTHR13158:SF5">
    <property type="entry name" value="NAD KINASE 2, MITOCHONDRIAL"/>
    <property type="match status" value="1"/>
</dbReference>
<keyword evidence="2" id="KW-1185">Reference proteome</keyword>
<organism evidence="1 2">
    <name type="scientific">Butyrivibrio hungatei</name>
    <dbReference type="NCBI Taxonomy" id="185008"/>
    <lineage>
        <taxon>Bacteria</taxon>
        <taxon>Bacillati</taxon>
        <taxon>Bacillota</taxon>
        <taxon>Clostridia</taxon>
        <taxon>Lachnospirales</taxon>
        <taxon>Lachnospiraceae</taxon>
        <taxon>Butyrivibrio</taxon>
    </lineage>
</organism>
<dbReference type="InterPro" id="IPR016064">
    <property type="entry name" value="NAD/diacylglycerol_kinase_sf"/>
</dbReference>
<keyword evidence="1" id="KW-0808">Transferase</keyword>
<evidence type="ECO:0000313" key="1">
    <source>
        <dbReference type="EMBL" id="SCX76354.1"/>
    </source>
</evidence>
<dbReference type="AlphaFoldDB" id="A0A1G5AEQ5"/>
<proteinExistence type="predicted"/>
<accession>A0A1G5AEQ5</accession>
<reference evidence="2" key="1">
    <citation type="submission" date="2016-10" db="EMBL/GenBank/DDBJ databases">
        <authorList>
            <person name="Varghese N."/>
            <person name="Submissions S."/>
        </authorList>
    </citation>
    <scope>NUCLEOTIDE SEQUENCE [LARGE SCALE GENOMIC DNA]</scope>
    <source>
        <strain evidence="2">XBD2006</strain>
    </source>
</reference>
<dbReference type="OrthoDB" id="1889537at2"/>
<dbReference type="Gene3D" id="3.40.50.10330">
    <property type="entry name" value="Probable inorganic polyphosphate/atp-NAD kinase, domain 1"/>
    <property type="match status" value="1"/>
</dbReference>
<dbReference type="GO" id="GO:0003951">
    <property type="term" value="F:NAD+ kinase activity"/>
    <property type="evidence" value="ECO:0007669"/>
    <property type="project" value="InterPro"/>
</dbReference>
<dbReference type="EMBL" id="FMUR01000003">
    <property type="protein sequence ID" value="SCX76354.1"/>
    <property type="molecule type" value="Genomic_DNA"/>
</dbReference>
<dbReference type="GO" id="GO:0019674">
    <property type="term" value="P:NAD+ metabolic process"/>
    <property type="evidence" value="ECO:0007669"/>
    <property type="project" value="InterPro"/>
</dbReference>